<sequence length="253" mass="27722">MSNLMLNFIRFAIELITSSFKALSNRTLGRQVFMVQVFFSGFEALSLVCLVSALLGGLVMYIGYDFFVSIGQPHWIYTILNTVLLRDLAPFLICFILLARSGSAISTELGNMKVNKEVAALNVMGIGTMSYLVLPRVWGMVTSIFILGCFFSTVGILSANLIALLFLNVSHIEFWNAILGAISVLDIVFMAIKLCVSGFLIATLSCYFGLKVESAVTQVPQYMIKTVGFSVLSVSLINGLGIVVYLLFFGRVV</sequence>
<keyword evidence="1" id="KW-1133">Transmembrane helix</keyword>
<keyword evidence="1" id="KW-0812">Transmembrane</keyword>
<dbReference type="KEGG" id="cate:C2869_16940"/>
<dbReference type="Proteomes" id="UP000244441">
    <property type="component" value="Chromosome"/>
</dbReference>
<gene>
    <name evidence="2" type="ORF">C2869_16940</name>
</gene>
<dbReference type="PANTHER" id="PTHR30188">
    <property type="entry name" value="ABC TRANSPORTER PERMEASE PROTEIN-RELATED"/>
    <property type="match status" value="1"/>
</dbReference>
<dbReference type="AlphaFoldDB" id="A0A2S0VUV3"/>
<proteinExistence type="predicted"/>
<evidence type="ECO:0000256" key="1">
    <source>
        <dbReference type="SAM" id="Phobius"/>
    </source>
</evidence>
<dbReference type="GO" id="GO:0005548">
    <property type="term" value="F:phospholipid transporter activity"/>
    <property type="evidence" value="ECO:0007669"/>
    <property type="project" value="TreeGrafter"/>
</dbReference>
<feature type="transmembrane region" description="Helical" evidence="1">
    <location>
        <begin position="144"/>
        <end position="167"/>
    </location>
</feature>
<feature type="transmembrane region" description="Helical" evidence="1">
    <location>
        <begin position="119"/>
        <end position="138"/>
    </location>
</feature>
<dbReference type="GO" id="GO:0043190">
    <property type="term" value="C:ATP-binding cassette (ABC) transporter complex"/>
    <property type="evidence" value="ECO:0007669"/>
    <property type="project" value="InterPro"/>
</dbReference>
<keyword evidence="1" id="KW-0472">Membrane</keyword>
<protein>
    <recommendedName>
        <fullName evidence="4">ABC transporter permease</fullName>
    </recommendedName>
</protein>
<accession>A0A2S0VUV3</accession>
<evidence type="ECO:0008006" key="4">
    <source>
        <dbReference type="Google" id="ProtNLM"/>
    </source>
</evidence>
<feature type="transmembrane region" description="Helical" evidence="1">
    <location>
        <begin position="44"/>
        <end position="63"/>
    </location>
</feature>
<evidence type="ECO:0000313" key="2">
    <source>
        <dbReference type="EMBL" id="AWB68006.1"/>
    </source>
</evidence>
<dbReference type="EMBL" id="CP026604">
    <property type="protein sequence ID" value="AWB68006.1"/>
    <property type="molecule type" value="Genomic_DNA"/>
</dbReference>
<dbReference type="PANTHER" id="PTHR30188:SF4">
    <property type="entry name" value="PROTEIN TRIGALACTOSYLDIACYLGLYCEROL 1, CHLOROPLASTIC"/>
    <property type="match status" value="1"/>
</dbReference>
<feature type="transmembrane region" description="Helical" evidence="1">
    <location>
        <begin position="179"/>
        <end position="210"/>
    </location>
</feature>
<name>A0A2S0VUV3_9ALTE</name>
<organism evidence="2 3">
    <name type="scientific">Saccharobesus litoralis</name>
    <dbReference type="NCBI Taxonomy" id="2172099"/>
    <lineage>
        <taxon>Bacteria</taxon>
        <taxon>Pseudomonadati</taxon>
        <taxon>Pseudomonadota</taxon>
        <taxon>Gammaproteobacteria</taxon>
        <taxon>Alteromonadales</taxon>
        <taxon>Alteromonadaceae</taxon>
        <taxon>Saccharobesus</taxon>
    </lineage>
</organism>
<feature type="transmembrane region" description="Helical" evidence="1">
    <location>
        <begin position="75"/>
        <end position="98"/>
    </location>
</feature>
<feature type="transmembrane region" description="Helical" evidence="1">
    <location>
        <begin position="222"/>
        <end position="248"/>
    </location>
</feature>
<keyword evidence="3" id="KW-1185">Reference proteome</keyword>
<dbReference type="Pfam" id="PF02405">
    <property type="entry name" value="MlaE"/>
    <property type="match status" value="1"/>
</dbReference>
<reference evidence="2 3" key="1">
    <citation type="submission" date="2018-01" db="EMBL/GenBank/DDBJ databases">
        <title>Genome sequence of a Cantenovulum-like bacteria.</title>
        <authorList>
            <person name="Tan W.R."/>
            <person name="Lau N.-S."/>
            <person name="Go F."/>
            <person name="Amirul A.-A.A."/>
        </authorList>
    </citation>
    <scope>NUCLEOTIDE SEQUENCE [LARGE SCALE GENOMIC DNA]</scope>
    <source>
        <strain evidence="2 3">CCB-QB4</strain>
    </source>
</reference>
<dbReference type="InterPro" id="IPR030802">
    <property type="entry name" value="Permease_MalE"/>
</dbReference>
<evidence type="ECO:0000313" key="3">
    <source>
        <dbReference type="Proteomes" id="UP000244441"/>
    </source>
</evidence>